<dbReference type="SUPFAM" id="SSF52540">
    <property type="entry name" value="P-loop containing nucleoside triphosphate hydrolases"/>
    <property type="match status" value="1"/>
</dbReference>
<evidence type="ECO:0000256" key="2">
    <source>
        <dbReference type="ARBA" id="ARBA00022448"/>
    </source>
</evidence>
<dbReference type="GeneID" id="61221978"/>
<keyword evidence="4" id="KW-0067">ATP-binding</keyword>
<name>A0A068VQA5_PROFF</name>
<keyword evidence="2" id="KW-0813">Transport</keyword>
<dbReference type="PANTHER" id="PTHR43553">
    <property type="entry name" value="HEAVY METAL TRANSPORTER"/>
    <property type="match status" value="1"/>
</dbReference>
<reference evidence="6" key="1">
    <citation type="submission" date="2014-08" db="EMBL/GenBank/DDBJ databases">
        <authorList>
            <person name="Falentin Helene"/>
        </authorList>
    </citation>
    <scope>NUCLEOTIDE SEQUENCE</scope>
</reference>
<dbReference type="InterPro" id="IPR017871">
    <property type="entry name" value="ABC_transporter-like_CS"/>
</dbReference>
<feature type="domain" description="ABC transporter" evidence="5">
    <location>
        <begin position="11"/>
        <end position="237"/>
    </location>
</feature>
<dbReference type="GO" id="GO:0016887">
    <property type="term" value="F:ATP hydrolysis activity"/>
    <property type="evidence" value="ECO:0007669"/>
    <property type="project" value="InterPro"/>
</dbReference>
<evidence type="ECO:0000313" key="6">
    <source>
        <dbReference type="EMBL" id="CEP27697.1"/>
    </source>
</evidence>
<dbReference type="Pfam" id="PF00005">
    <property type="entry name" value="ABC_tran"/>
    <property type="match status" value="1"/>
</dbReference>
<evidence type="ECO:0000259" key="5">
    <source>
        <dbReference type="PROSITE" id="PS50893"/>
    </source>
</evidence>
<dbReference type="PROSITE" id="PS00211">
    <property type="entry name" value="ABC_TRANSPORTER_1"/>
    <property type="match status" value="1"/>
</dbReference>
<dbReference type="SMART" id="SM00382">
    <property type="entry name" value="AAA"/>
    <property type="match status" value="1"/>
</dbReference>
<dbReference type="InterPro" id="IPR003439">
    <property type="entry name" value="ABC_transporter-like_ATP-bd"/>
</dbReference>
<dbReference type="InterPro" id="IPR050095">
    <property type="entry name" value="ECF_ABC_transporter_ATP-bd"/>
</dbReference>
<comment type="similarity">
    <text evidence="1">Belongs to the ABC transporter superfamily.</text>
</comment>
<dbReference type="GO" id="GO:0042626">
    <property type="term" value="F:ATPase-coupled transmembrane transporter activity"/>
    <property type="evidence" value="ECO:0007669"/>
    <property type="project" value="TreeGrafter"/>
</dbReference>
<evidence type="ECO:0000256" key="4">
    <source>
        <dbReference type="ARBA" id="ARBA00022840"/>
    </source>
</evidence>
<gene>
    <name evidence="6" type="ORF">PFCIRM138_05035</name>
</gene>
<dbReference type="AlphaFoldDB" id="A0A068VQA5"/>
<dbReference type="InterPro" id="IPR015856">
    <property type="entry name" value="ABC_transpr_CbiO/EcfA_su"/>
</dbReference>
<evidence type="ECO:0000256" key="3">
    <source>
        <dbReference type="ARBA" id="ARBA00022741"/>
    </source>
</evidence>
<dbReference type="PANTHER" id="PTHR43553:SF24">
    <property type="entry name" value="ENERGY-COUPLING FACTOR TRANSPORTER ATP-BINDING PROTEIN ECFA1"/>
    <property type="match status" value="1"/>
</dbReference>
<dbReference type="PROSITE" id="PS50893">
    <property type="entry name" value="ABC_TRANSPORTER_2"/>
    <property type="match status" value="1"/>
</dbReference>
<dbReference type="GO" id="GO:0005524">
    <property type="term" value="F:ATP binding"/>
    <property type="evidence" value="ECO:0007669"/>
    <property type="project" value="UniProtKB-KW"/>
</dbReference>
<dbReference type="InterPro" id="IPR003593">
    <property type="entry name" value="AAA+_ATPase"/>
</dbReference>
<proteinExistence type="inferred from homology"/>
<organism evidence="6">
    <name type="scientific">Propionibacterium freudenreichii subsp. freudenreichii</name>
    <dbReference type="NCBI Taxonomy" id="66712"/>
    <lineage>
        <taxon>Bacteria</taxon>
        <taxon>Bacillati</taxon>
        <taxon>Actinomycetota</taxon>
        <taxon>Actinomycetes</taxon>
        <taxon>Propionibacteriales</taxon>
        <taxon>Propionibacteriaceae</taxon>
        <taxon>Propionibacterium</taxon>
    </lineage>
</organism>
<dbReference type="EMBL" id="LM676441">
    <property type="protein sequence ID" value="CEP27697.1"/>
    <property type="molecule type" value="Genomic_DNA"/>
</dbReference>
<keyword evidence="3" id="KW-0547">Nucleotide-binding</keyword>
<dbReference type="CDD" id="cd03225">
    <property type="entry name" value="ABC_cobalt_CbiO_domain1"/>
    <property type="match status" value="1"/>
</dbReference>
<dbReference type="RefSeq" id="WP_013161256.1">
    <property type="nucleotide sequence ID" value="NZ_HG975462.1"/>
</dbReference>
<evidence type="ECO:0000256" key="1">
    <source>
        <dbReference type="ARBA" id="ARBA00005417"/>
    </source>
</evidence>
<sequence length="242" mass="26153">MIDFQGVSVQVEGYDLEGRPTTTTILSNVTARLVEHRVAVIGANGSGKSTLLKLVNGLMKVSAGTVLVDGLDPARRPKEVRRHVGHVFTDPGAQLIMATPLEEVELSLRASVSHRGERRERALQILADHGLSKVANRSVHALSGGERQLVSLASVLAVQPTIVIADEPTTLLDLRNRILLSRAFDALEQQLVVSTHDLDLASAMDRALLIDDGELIDDGHPDEVIARYRAMMSDRAAAGNPR</sequence>
<dbReference type="InterPro" id="IPR027417">
    <property type="entry name" value="P-loop_NTPase"/>
</dbReference>
<accession>A0A068VQA5</accession>
<protein>
    <submittedName>
        <fullName evidence="6">ABC-type transporter, ATPase component</fullName>
    </submittedName>
</protein>
<dbReference type="GO" id="GO:0043190">
    <property type="term" value="C:ATP-binding cassette (ABC) transporter complex"/>
    <property type="evidence" value="ECO:0007669"/>
    <property type="project" value="TreeGrafter"/>
</dbReference>
<dbReference type="Gene3D" id="3.40.50.300">
    <property type="entry name" value="P-loop containing nucleotide triphosphate hydrolases"/>
    <property type="match status" value="1"/>
</dbReference>